<reference evidence="1 2" key="1">
    <citation type="journal article" date="2019" name="Commun. Biol.">
        <title>The bagworm genome reveals a unique fibroin gene that provides high tensile strength.</title>
        <authorList>
            <person name="Kono N."/>
            <person name="Nakamura H."/>
            <person name="Ohtoshi R."/>
            <person name="Tomita M."/>
            <person name="Numata K."/>
            <person name="Arakawa K."/>
        </authorList>
    </citation>
    <scope>NUCLEOTIDE SEQUENCE [LARGE SCALE GENOMIC DNA]</scope>
</reference>
<gene>
    <name evidence="1" type="ORF">EVAR_10208_1</name>
</gene>
<name>A0A4C1TE96_EUMVA</name>
<sequence>MSAVGSSSLRIMLIDRNRLRAGGRGRAGAGARAGGRRGFPVARSLLAIQFPIKRSRLNAEPTSRRWSRADLIKGGQRPAAGQCRRRVTPFLSRQVLSLGRAS</sequence>
<dbReference type="Proteomes" id="UP000299102">
    <property type="component" value="Unassembled WGS sequence"/>
</dbReference>
<proteinExistence type="predicted"/>
<keyword evidence="2" id="KW-1185">Reference proteome</keyword>
<evidence type="ECO:0000313" key="2">
    <source>
        <dbReference type="Proteomes" id="UP000299102"/>
    </source>
</evidence>
<dbReference type="AlphaFoldDB" id="A0A4C1TE96"/>
<protein>
    <submittedName>
        <fullName evidence="1">Uncharacterized protein</fullName>
    </submittedName>
</protein>
<accession>A0A4C1TE96</accession>
<dbReference type="EMBL" id="BGZK01000052">
    <property type="protein sequence ID" value="GBP12536.1"/>
    <property type="molecule type" value="Genomic_DNA"/>
</dbReference>
<comment type="caution">
    <text evidence="1">The sequence shown here is derived from an EMBL/GenBank/DDBJ whole genome shotgun (WGS) entry which is preliminary data.</text>
</comment>
<organism evidence="1 2">
    <name type="scientific">Eumeta variegata</name>
    <name type="common">Bagworm moth</name>
    <name type="synonym">Eumeta japonica</name>
    <dbReference type="NCBI Taxonomy" id="151549"/>
    <lineage>
        <taxon>Eukaryota</taxon>
        <taxon>Metazoa</taxon>
        <taxon>Ecdysozoa</taxon>
        <taxon>Arthropoda</taxon>
        <taxon>Hexapoda</taxon>
        <taxon>Insecta</taxon>
        <taxon>Pterygota</taxon>
        <taxon>Neoptera</taxon>
        <taxon>Endopterygota</taxon>
        <taxon>Lepidoptera</taxon>
        <taxon>Glossata</taxon>
        <taxon>Ditrysia</taxon>
        <taxon>Tineoidea</taxon>
        <taxon>Psychidae</taxon>
        <taxon>Oiketicinae</taxon>
        <taxon>Eumeta</taxon>
    </lineage>
</organism>
<evidence type="ECO:0000313" key="1">
    <source>
        <dbReference type="EMBL" id="GBP12536.1"/>
    </source>
</evidence>